<evidence type="ECO:0000256" key="7">
    <source>
        <dbReference type="ARBA" id="ARBA00023136"/>
    </source>
</evidence>
<evidence type="ECO:0000313" key="9">
    <source>
        <dbReference type="EMBL" id="MCZ0725010.1"/>
    </source>
</evidence>
<dbReference type="GO" id="GO:0055085">
    <property type="term" value="P:transmembrane transport"/>
    <property type="evidence" value="ECO:0007669"/>
    <property type="project" value="TreeGrafter"/>
</dbReference>
<organism evidence="9 10">
    <name type="scientific">Aerococcus kribbianus</name>
    <dbReference type="NCBI Taxonomy" id="2999064"/>
    <lineage>
        <taxon>Bacteria</taxon>
        <taxon>Bacillati</taxon>
        <taxon>Bacillota</taxon>
        <taxon>Bacilli</taxon>
        <taxon>Lactobacillales</taxon>
        <taxon>Aerococcaceae</taxon>
        <taxon>Aerococcus</taxon>
    </lineage>
</organism>
<comment type="caution">
    <text evidence="9">The sequence shown here is derived from an EMBL/GenBank/DDBJ whole genome shotgun (WGS) entry which is preliminary data.</text>
</comment>
<evidence type="ECO:0000256" key="8">
    <source>
        <dbReference type="SAM" id="Phobius"/>
    </source>
</evidence>
<name>A0A9X3JF54_9LACT</name>
<keyword evidence="4" id="KW-1003">Cell membrane</keyword>
<evidence type="ECO:0000256" key="6">
    <source>
        <dbReference type="ARBA" id="ARBA00022989"/>
    </source>
</evidence>
<keyword evidence="10" id="KW-1185">Reference proteome</keyword>
<feature type="transmembrane region" description="Helical" evidence="8">
    <location>
        <begin position="7"/>
        <end position="25"/>
    </location>
</feature>
<evidence type="ECO:0000256" key="5">
    <source>
        <dbReference type="ARBA" id="ARBA00022692"/>
    </source>
</evidence>
<comment type="similarity">
    <text evidence="2">Belongs to the autoinducer-2 exporter (AI-2E) (TC 2.A.86) family.</text>
</comment>
<dbReference type="Proteomes" id="UP001146670">
    <property type="component" value="Unassembled WGS sequence"/>
</dbReference>
<dbReference type="GO" id="GO:0005886">
    <property type="term" value="C:plasma membrane"/>
    <property type="evidence" value="ECO:0007669"/>
    <property type="project" value="UniProtKB-SubCell"/>
</dbReference>
<reference evidence="9" key="1">
    <citation type="submission" date="2022-12" db="EMBL/GenBank/DDBJ databases">
        <title>Description and comparative metabolic analysis of Aerococcus sp. nov., isolated from the feces of a pig.</title>
        <authorList>
            <person name="Chang Y.-H."/>
        </authorList>
    </citation>
    <scope>NUCLEOTIDE SEQUENCE</scope>
    <source>
        <strain evidence="9">YH-aer222</strain>
    </source>
</reference>
<evidence type="ECO:0000256" key="4">
    <source>
        <dbReference type="ARBA" id="ARBA00022475"/>
    </source>
</evidence>
<feature type="transmembrane region" description="Helical" evidence="8">
    <location>
        <begin position="328"/>
        <end position="351"/>
    </location>
</feature>
<keyword evidence="7 8" id="KW-0472">Membrane</keyword>
<feature type="transmembrane region" description="Helical" evidence="8">
    <location>
        <begin position="271"/>
        <end position="292"/>
    </location>
</feature>
<feature type="transmembrane region" description="Helical" evidence="8">
    <location>
        <begin position="79"/>
        <end position="100"/>
    </location>
</feature>
<keyword evidence="5 8" id="KW-0812">Transmembrane</keyword>
<keyword evidence="3" id="KW-0813">Transport</keyword>
<gene>
    <name evidence="9" type="ORF">OW157_00325</name>
</gene>
<evidence type="ECO:0000256" key="2">
    <source>
        <dbReference type="ARBA" id="ARBA00009773"/>
    </source>
</evidence>
<dbReference type="InterPro" id="IPR002549">
    <property type="entry name" value="AI-2E-like"/>
</dbReference>
<proteinExistence type="inferred from homology"/>
<evidence type="ECO:0000313" key="10">
    <source>
        <dbReference type="Proteomes" id="UP001146670"/>
    </source>
</evidence>
<dbReference type="AlphaFoldDB" id="A0A9X3JF54"/>
<comment type="subcellular location">
    <subcellularLocation>
        <location evidence="1">Cell membrane</location>
        <topology evidence="1">Multi-pass membrane protein</topology>
    </subcellularLocation>
</comment>
<feature type="transmembrane region" description="Helical" evidence="8">
    <location>
        <begin position="37"/>
        <end position="58"/>
    </location>
</feature>
<accession>A0A9X3JF54</accession>
<sequence>MASKKTLKQIIGIIVFAAVFFWVINNFGIIRQAWQQILTLTLPFILGAGAAFILNLPLKLFENQLVKWTGKYYNWYRPLGILFAFLLVFVLISFVVFLVLPDLQDTISSFIAVVPSEINKMVNWINTYFSENPAVLEGLQNMNLDMDSLRSRAIQTAQAVATGIFGSLVTVVSVVVSSVFNTFIAIVFAIFILSAKESLTRHFKMLIYASFNLEWANYIVAVGKKANEVFSNFISGQVTEAFILGILFYLGMWLFNFPYRLSISVLTGALSLIPIFGAIFGGFLGAILISVISLPQAIWFVVFTVVIQQIEGNIIYPRVVGNSVGLPGIWVMFAVTVGGGLFGLVGMLLSVPTLSLLYQLTRDTVSFKLAYKGLDVHADSENL</sequence>
<feature type="transmembrane region" description="Helical" evidence="8">
    <location>
        <begin position="298"/>
        <end position="316"/>
    </location>
</feature>
<evidence type="ECO:0000256" key="3">
    <source>
        <dbReference type="ARBA" id="ARBA00022448"/>
    </source>
</evidence>
<dbReference type="RefSeq" id="WP_268751335.1">
    <property type="nucleotide sequence ID" value="NZ_JAPRFQ010000001.1"/>
</dbReference>
<feature type="transmembrane region" description="Helical" evidence="8">
    <location>
        <begin position="168"/>
        <end position="193"/>
    </location>
</feature>
<feature type="transmembrane region" description="Helical" evidence="8">
    <location>
        <begin position="241"/>
        <end position="259"/>
    </location>
</feature>
<evidence type="ECO:0000256" key="1">
    <source>
        <dbReference type="ARBA" id="ARBA00004651"/>
    </source>
</evidence>
<dbReference type="PANTHER" id="PTHR21716:SF53">
    <property type="entry name" value="PERMEASE PERM-RELATED"/>
    <property type="match status" value="1"/>
</dbReference>
<keyword evidence="6 8" id="KW-1133">Transmembrane helix</keyword>
<dbReference type="Pfam" id="PF01594">
    <property type="entry name" value="AI-2E_transport"/>
    <property type="match status" value="1"/>
</dbReference>
<dbReference type="EMBL" id="JAPRFR010000001">
    <property type="protein sequence ID" value="MCZ0725010.1"/>
    <property type="molecule type" value="Genomic_DNA"/>
</dbReference>
<dbReference type="PANTHER" id="PTHR21716">
    <property type="entry name" value="TRANSMEMBRANE PROTEIN"/>
    <property type="match status" value="1"/>
</dbReference>
<protein>
    <submittedName>
        <fullName evidence="9">AI-2E family transporter</fullName>
    </submittedName>
</protein>